<dbReference type="AlphaFoldDB" id="A0A2T5GKS1"/>
<evidence type="ECO:0000256" key="9">
    <source>
        <dbReference type="SAM" id="Phobius"/>
    </source>
</evidence>
<evidence type="ECO:0000256" key="7">
    <source>
        <dbReference type="ARBA" id="ARBA00022989"/>
    </source>
</evidence>
<dbReference type="GO" id="GO:0042773">
    <property type="term" value="P:ATP synthesis coupled electron transport"/>
    <property type="evidence" value="ECO:0007669"/>
    <property type="project" value="TreeGrafter"/>
</dbReference>
<gene>
    <name evidence="11" type="ORF">C8J26_2777</name>
</gene>
<dbReference type="InterPro" id="IPR045187">
    <property type="entry name" value="CcO_II"/>
</dbReference>
<evidence type="ECO:0000256" key="6">
    <source>
        <dbReference type="ARBA" id="ARBA00022982"/>
    </source>
</evidence>
<evidence type="ECO:0000256" key="8">
    <source>
        <dbReference type="ARBA" id="ARBA00023136"/>
    </source>
</evidence>
<dbReference type="GO" id="GO:0005507">
    <property type="term" value="F:copper ion binding"/>
    <property type="evidence" value="ECO:0007669"/>
    <property type="project" value="InterPro"/>
</dbReference>
<evidence type="ECO:0000256" key="1">
    <source>
        <dbReference type="ARBA" id="ARBA00004651"/>
    </source>
</evidence>
<keyword evidence="3" id="KW-0813">Transport</keyword>
<dbReference type="InterPro" id="IPR036257">
    <property type="entry name" value="Cyt_c_oxidase_su2_TM_sf"/>
</dbReference>
<evidence type="ECO:0000256" key="3">
    <source>
        <dbReference type="ARBA" id="ARBA00022448"/>
    </source>
</evidence>
<dbReference type="PANTHER" id="PTHR22888:SF18">
    <property type="entry name" value="CYTOCHROME BO(3) UBIQUINOL OXIDASE SUBUNIT 2"/>
    <property type="match status" value="1"/>
</dbReference>
<evidence type="ECO:0000259" key="10">
    <source>
        <dbReference type="PROSITE" id="PS50857"/>
    </source>
</evidence>
<dbReference type="GO" id="GO:0005886">
    <property type="term" value="C:plasma membrane"/>
    <property type="evidence" value="ECO:0007669"/>
    <property type="project" value="UniProtKB-SubCell"/>
</dbReference>
<reference evidence="11 12" key="1">
    <citation type="submission" date="2018-04" db="EMBL/GenBank/DDBJ databases">
        <title>Genomic Encyclopedia of Type Strains, Phase III (KMG-III): the genomes of soil and plant-associated and newly described type strains.</title>
        <authorList>
            <person name="Whitman W."/>
        </authorList>
    </citation>
    <scope>NUCLEOTIDE SEQUENCE [LARGE SCALE GENOMIC DNA]</scope>
    <source>
        <strain evidence="11 12">MA101b</strain>
    </source>
</reference>
<organism evidence="11 12">
    <name type="scientific">Sphingomonas aurantiaca</name>
    <dbReference type="NCBI Taxonomy" id="185949"/>
    <lineage>
        <taxon>Bacteria</taxon>
        <taxon>Pseudomonadati</taxon>
        <taxon>Pseudomonadota</taxon>
        <taxon>Alphaproteobacteria</taxon>
        <taxon>Sphingomonadales</taxon>
        <taxon>Sphingomonadaceae</taxon>
        <taxon>Sphingomonas</taxon>
    </lineage>
</organism>
<dbReference type="PANTHER" id="PTHR22888">
    <property type="entry name" value="CYTOCHROME C OXIDASE, SUBUNIT II"/>
    <property type="match status" value="1"/>
</dbReference>
<accession>A0A2T5GKS1</accession>
<keyword evidence="7 9" id="KW-1133">Transmembrane helix</keyword>
<feature type="domain" description="Cytochrome oxidase subunit II copper A binding" evidence="10">
    <location>
        <begin position="125"/>
        <end position="237"/>
    </location>
</feature>
<dbReference type="GO" id="GO:0004129">
    <property type="term" value="F:cytochrome-c oxidase activity"/>
    <property type="evidence" value="ECO:0007669"/>
    <property type="project" value="InterPro"/>
</dbReference>
<dbReference type="PROSITE" id="PS51257">
    <property type="entry name" value="PROKAR_LIPOPROTEIN"/>
    <property type="match status" value="1"/>
</dbReference>
<keyword evidence="12" id="KW-1185">Reference proteome</keyword>
<dbReference type="EMBL" id="QAOG01000004">
    <property type="protein sequence ID" value="PTQ59922.1"/>
    <property type="molecule type" value="Genomic_DNA"/>
</dbReference>
<proteinExistence type="inferred from homology"/>
<keyword evidence="4" id="KW-1003">Cell membrane</keyword>
<evidence type="ECO:0000256" key="2">
    <source>
        <dbReference type="ARBA" id="ARBA00007866"/>
    </source>
</evidence>
<evidence type="ECO:0000256" key="4">
    <source>
        <dbReference type="ARBA" id="ARBA00022475"/>
    </source>
</evidence>
<evidence type="ECO:0000313" key="11">
    <source>
        <dbReference type="EMBL" id="PTQ59922.1"/>
    </source>
</evidence>
<feature type="transmembrane region" description="Helical" evidence="9">
    <location>
        <begin position="92"/>
        <end position="112"/>
    </location>
</feature>
<sequence>MIVRLKRGVSRLSLLATLVGLGGCTALSHGFLNPQGPVAGHERDLFITVSIVLLFVAGPVLLLTPLFAWHYRLSNRSDAYRPKWNFSWWVEALIWIPPAGIVVGLAMLLWHWTQIDDPYRRLAGAAPVEVQAIALDWKWVFVYPDLGVAAVDRLTIPAGRPVHIKLTSGTVMQSMLIPQLAGQIYAMGGMTTELNIQAHRPGRFRGENTQYNGAGFQHQKFDVVAVSPAGYDRWAAAARRGTRTLDAQTWRRLSLRSIITNPVEFARVTPMLFEHVLAATGGMTHSAPKAVR</sequence>
<dbReference type="Proteomes" id="UP000244189">
    <property type="component" value="Unassembled WGS sequence"/>
</dbReference>
<name>A0A2T5GKS1_9SPHN</name>
<dbReference type="RefSeq" id="WP_244185304.1">
    <property type="nucleotide sequence ID" value="NZ_JASPFP010000001.1"/>
</dbReference>
<dbReference type="Gene3D" id="1.10.287.90">
    <property type="match status" value="1"/>
</dbReference>
<dbReference type="CDD" id="cd04212">
    <property type="entry name" value="CuRO_UO_II"/>
    <property type="match status" value="1"/>
</dbReference>
<evidence type="ECO:0000256" key="5">
    <source>
        <dbReference type="ARBA" id="ARBA00022692"/>
    </source>
</evidence>
<dbReference type="Gene3D" id="2.60.40.420">
    <property type="entry name" value="Cupredoxins - blue copper proteins"/>
    <property type="match status" value="1"/>
</dbReference>
<keyword evidence="5 9" id="KW-0812">Transmembrane</keyword>
<dbReference type="InterPro" id="IPR002429">
    <property type="entry name" value="CcO_II-like_C"/>
</dbReference>
<evidence type="ECO:0000313" key="12">
    <source>
        <dbReference type="Proteomes" id="UP000244189"/>
    </source>
</evidence>
<dbReference type="SUPFAM" id="SSF49503">
    <property type="entry name" value="Cupredoxins"/>
    <property type="match status" value="1"/>
</dbReference>
<dbReference type="PROSITE" id="PS50857">
    <property type="entry name" value="COX2_CUA"/>
    <property type="match status" value="1"/>
</dbReference>
<comment type="similarity">
    <text evidence="2">Belongs to the cytochrome c oxidase subunit 2 family.</text>
</comment>
<protein>
    <submittedName>
        <fullName evidence="11">Cytochrome bo3 quinol oxidase subunit 2</fullName>
    </submittedName>
</protein>
<dbReference type="InterPro" id="IPR008972">
    <property type="entry name" value="Cupredoxin"/>
</dbReference>
<feature type="transmembrane region" description="Helical" evidence="9">
    <location>
        <begin position="46"/>
        <end position="71"/>
    </location>
</feature>
<keyword evidence="8 9" id="KW-0472">Membrane</keyword>
<keyword evidence="6" id="KW-0249">Electron transport</keyword>
<comment type="subcellular location">
    <subcellularLocation>
        <location evidence="1">Cell membrane</location>
        <topology evidence="1">Multi-pass membrane protein</topology>
    </subcellularLocation>
</comment>
<dbReference type="InterPro" id="IPR034227">
    <property type="entry name" value="CuRO_UO_II"/>
</dbReference>
<dbReference type="SUPFAM" id="SSF81464">
    <property type="entry name" value="Cytochrome c oxidase subunit II-like, transmembrane region"/>
    <property type="match status" value="1"/>
</dbReference>
<comment type="caution">
    <text evidence="11">The sequence shown here is derived from an EMBL/GenBank/DDBJ whole genome shotgun (WGS) entry which is preliminary data.</text>
</comment>